<feature type="region of interest" description="Disordered" evidence="7">
    <location>
        <begin position="256"/>
        <end position="277"/>
    </location>
</feature>
<dbReference type="Pfam" id="PF15276">
    <property type="entry name" value="PP1_bind"/>
    <property type="match status" value="1"/>
</dbReference>
<evidence type="ECO:0000256" key="7">
    <source>
        <dbReference type="SAM" id="MobiDB-lite"/>
    </source>
</evidence>
<gene>
    <name evidence="9" type="ORF">GDO86_006701</name>
</gene>
<evidence type="ECO:0000256" key="1">
    <source>
        <dbReference type="ARBA" id="ARBA00004123"/>
    </source>
</evidence>
<sequence length="1049" mass="117365">MSSRKVLQEIYVFPPSTEKMANEGTQLPLFNGKQPAKMCCWEDSNKLDDEYKENMVPSNSGYFKEIKTEDQETVPEISPELKGSDMVKEWDEDDGLCDFLKTKSENCIMGSHVDATVDQPESNNEETETKTEAWSVSTPSREESHRLTHCHTPVDFSNGNVEDLGITSDSFSKCAGKSPKSQMKHRRRSTIGVRGSPEMNFLIRQIALQKSKEKKEPDPLENPFVSPRNTLLKDKMSAFREAFQVVEEDEGKFNNVTAQSETVNKGEERTEPPQKKKRLHSYLANRPAAIKPPSQPLESNQPKLNTSVCEKILRSDCTAVQPVFEVQPAPLPCNEDTGSKKCSSKGRKRKVMFLEMESSEMPEKSSLSNPPPRKNPEFTQPCSVFTLRPALKKTPRRDAFVNEQSELQKLGEEKGILLGAILEPQDQGDEWFLTKKTECTNNSAKKKRVTFGKDLSPELFDKFLPANTPLRRGATPYNHHKSEDMTPAKEPLEQMKQPDFDSADEPEATLKPLSLYFEAEPSEAPEHVVEPKKVGECRLDVSILEEDSISLATEPANDKSFFIFESAATAGRVTRSLKRKNFGSEDGLNTNLVTTQHISESPKLSEENVKPKKDKKPVRVVAKKSQIRAPRGKGKKGRVKSKKMKYVDRETVSKKPLLSPIPELPECLPTPPASSDVSLGSKTSIKRATKIKSVRRGSGKVKRSHAGFICDKSKDLLPSNLFNIENSEKNKPVEEIKSVSFNSGRNDTCVNNLLVSDPAIDSFIQADSSKDSIHVPDKLVLEVSLPIRKESEAPKVSGDASLTRRHSLKNKTGSREIMDVKPAAELPVAKTQDPDIINGPDSLKKETFDFMPVHVALVKSQDNIVQIEGLISNNFSTIDTVSSVTEKSKTKKSRRSSKIHCGSMFVSSIPSEGSTVKGPADEDPIASVCFEEKSVDEVFSIEDILQSSSRGEKRVRRSMRLRRDSEVAGLSWIQEEKVEERKGRRKSMCTSVVTQVESYQQLLKETVCHPYKESKPAPDITKNSRRRTLCTSTLQKDSSVSDWRETLQL</sequence>
<keyword evidence="3" id="KW-0597">Phosphoprotein</keyword>
<dbReference type="OrthoDB" id="9947694at2759"/>
<feature type="region of interest" description="Disordered" evidence="7">
    <location>
        <begin position="357"/>
        <end position="381"/>
    </location>
</feature>
<evidence type="ECO:0000256" key="4">
    <source>
        <dbReference type="ARBA" id="ARBA00022843"/>
    </source>
</evidence>
<dbReference type="GO" id="GO:0005694">
    <property type="term" value="C:chromosome"/>
    <property type="evidence" value="ECO:0007669"/>
    <property type="project" value="TreeGrafter"/>
</dbReference>
<dbReference type="PANTHER" id="PTHR21603">
    <property type="entry name" value="ANTIGEN KI-67-LIKE PROTEIN"/>
    <property type="match status" value="1"/>
</dbReference>
<protein>
    <recommendedName>
        <fullName evidence="8">PP1-binding domain-containing protein</fullName>
    </recommendedName>
</protein>
<evidence type="ECO:0000256" key="6">
    <source>
        <dbReference type="ARBA" id="ARBA00023306"/>
    </source>
</evidence>
<keyword evidence="6" id="KW-0131">Cell cycle</keyword>
<comment type="subcellular location">
    <subcellularLocation>
        <location evidence="1">Nucleus</location>
    </subcellularLocation>
</comment>
<evidence type="ECO:0000313" key="10">
    <source>
        <dbReference type="Proteomes" id="UP000812440"/>
    </source>
</evidence>
<proteinExistence type="predicted"/>
<dbReference type="GO" id="GO:0051983">
    <property type="term" value="P:regulation of chromosome segregation"/>
    <property type="evidence" value="ECO:0007669"/>
    <property type="project" value="TreeGrafter"/>
</dbReference>
<evidence type="ECO:0000313" key="9">
    <source>
        <dbReference type="EMBL" id="KAG8441056.1"/>
    </source>
</evidence>
<dbReference type="InterPro" id="IPR029334">
    <property type="entry name" value="PP1-bd"/>
</dbReference>
<keyword evidence="5" id="KW-0539">Nucleus</keyword>
<dbReference type="GO" id="GO:0007088">
    <property type="term" value="P:regulation of mitotic nuclear division"/>
    <property type="evidence" value="ECO:0007669"/>
    <property type="project" value="TreeGrafter"/>
</dbReference>
<dbReference type="GO" id="GO:0005634">
    <property type="term" value="C:nucleus"/>
    <property type="evidence" value="ECO:0007669"/>
    <property type="project" value="UniProtKB-SubCell"/>
</dbReference>
<name>A0A8T2JF21_9PIPI</name>
<accession>A0A8T2JF21</accession>
<evidence type="ECO:0000259" key="8">
    <source>
        <dbReference type="Pfam" id="PF15276"/>
    </source>
</evidence>
<feature type="domain" description="PP1-binding" evidence="8">
    <location>
        <begin position="445"/>
        <end position="502"/>
    </location>
</feature>
<keyword evidence="4" id="KW-0832">Ubl conjugation</keyword>
<feature type="compositionally biased region" description="Basic residues" evidence="7">
    <location>
        <begin position="612"/>
        <end position="644"/>
    </location>
</feature>
<evidence type="ECO:0000256" key="3">
    <source>
        <dbReference type="ARBA" id="ARBA00022553"/>
    </source>
</evidence>
<keyword evidence="10" id="KW-1185">Reference proteome</keyword>
<evidence type="ECO:0000256" key="5">
    <source>
        <dbReference type="ARBA" id="ARBA00023242"/>
    </source>
</evidence>
<dbReference type="AlphaFoldDB" id="A0A8T2JF21"/>
<dbReference type="Proteomes" id="UP000812440">
    <property type="component" value="Chromosome 3"/>
</dbReference>
<dbReference type="EMBL" id="JAACNH010000006">
    <property type="protein sequence ID" value="KAG8441056.1"/>
    <property type="molecule type" value="Genomic_DNA"/>
</dbReference>
<comment type="caution">
    <text evidence="9">The sequence shown here is derived from an EMBL/GenBank/DDBJ whole genome shotgun (WGS) entry which is preliminary data.</text>
</comment>
<reference evidence="9" key="1">
    <citation type="thesis" date="2020" institute="ProQuest LLC" country="789 East Eisenhower Parkway, Ann Arbor, MI, USA">
        <title>Comparative Genomics and Chromosome Evolution.</title>
        <authorList>
            <person name="Mudd A.B."/>
        </authorList>
    </citation>
    <scope>NUCLEOTIDE SEQUENCE</scope>
    <source>
        <strain evidence="9">Female2</strain>
        <tissue evidence="9">Blood</tissue>
    </source>
</reference>
<dbReference type="PANTHER" id="PTHR21603:SF16">
    <property type="entry name" value="CELL DIVISION CYCLE-ASSOCIATED PROTEIN 2"/>
    <property type="match status" value="1"/>
</dbReference>
<evidence type="ECO:0000256" key="2">
    <source>
        <dbReference type="ARBA" id="ARBA00022499"/>
    </source>
</evidence>
<feature type="compositionally biased region" description="Basic and acidic residues" evidence="7">
    <location>
        <begin position="264"/>
        <end position="274"/>
    </location>
</feature>
<feature type="region of interest" description="Disordered" evidence="7">
    <location>
        <begin position="117"/>
        <end position="145"/>
    </location>
</feature>
<organism evidence="9 10">
    <name type="scientific">Hymenochirus boettgeri</name>
    <name type="common">Congo dwarf clawed frog</name>
    <dbReference type="NCBI Taxonomy" id="247094"/>
    <lineage>
        <taxon>Eukaryota</taxon>
        <taxon>Metazoa</taxon>
        <taxon>Chordata</taxon>
        <taxon>Craniata</taxon>
        <taxon>Vertebrata</taxon>
        <taxon>Euteleostomi</taxon>
        <taxon>Amphibia</taxon>
        <taxon>Batrachia</taxon>
        <taxon>Anura</taxon>
        <taxon>Pipoidea</taxon>
        <taxon>Pipidae</taxon>
        <taxon>Pipinae</taxon>
        <taxon>Hymenochirus</taxon>
    </lineage>
</organism>
<keyword evidence="2" id="KW-1017">Isopeptide bond</keyword>
<feature type="region of interest" description="Disordered" evidence="7">
    <location>
        <begin position="599"/>
        <end position="647"/>
    </location>
</feature>